<evidence type="ECO:0000256" key="6">
    <source>
        <dbReference type="ARBA" id="ARBA00022989"/>
    </source>
</evidence>
<feature type="domain" description="Fibronectin type-III" evidence="14">
    <location>
        <begin position="484"/>
        <end position="581"/>
    </location>
</feature>
<feature type="region of interest" description="Disordered" evidence="11">
    <location>
        <begin position="710"/>
        <end position="730"/>
    </location>
</feature>
<dbReference type="GO" id="GO:0005886">
    <property type="term" value="C:plasma membrane"/>
    <property type="evidence" value="ECO:0007669"/>
    <property type="project" value="UniProtKB-ARBA"/>
</dbReference>
<organism evidence="15 16">
    <name type="scientific">Salarias fasciatus</name>
    <name type="common">Jewelled blenny</name>
    <name type="synonym">Blennius fasciatus</name>
    <dbReference type="NCBI Taxonomy" id="181472"/>
    <lineage>
        <taxon>Eukaryota</taxon>
        <taxon>Metazoa</taxon>
        <taxon>Chordata</taxon>
        <taxon>Craniata</taxon>
        <taxon>Vertebrata</taxon>
        <taxon>Euteleostomi</taxon>
        <taxon>Actinopterygii</taxon>
        <taxon>Neopterygii</taxon>
        <taxon>Teleostei</taxon>
        <taxon>Neoteleostei</taxon>
        <taxon>Acanthomorphata</taxon>
        <taxon>Ovalentaria</taxon>
        <taxon>Blenniimorphae</taxon>
        <taxon>Blenniiformes</taxon>
        <taxon>Blennioidei</taxon>
        <taxon>Blenniidae</taxon>
        <taxon>Salariinae</taxon>
        <taxon>Salarias</taxon>
    </lineage>
</organism>
<dbReference type="OrthoDB" id="10005435at2759"/>
<dbReference type="PANTHER" id="PTHR48423:SF1">
    <property type="entry name" value="INTERLEUKIN-27 RECEPTOR SUBUNIT ALPHA"/>
    <property type="match status" value="1"/>
</dbReference>
<keyword evidence="4 13" id="KW-0732">Signal</keyword>
<dbReference type="FunCoup" id="A0A672IG58">
    <property type="interactions" value="851"/>
</dbReference>
<keyword evidence="16" id="KW-1185">Reference proteome</keyword>
<evidence type="ECO:0000313" key="16">
    <source>
        <dbReference type="Proteomes" id="UP000472267"/>
    </source>
</evidence>
<reference evidence="15" key="2">
    <citation type="submission" date="2025-08" db="UniProtKB">
        <authorList>
            <consortium name="Ensembl"/>
        </authorList>
    </citation>
    <scope>IDENTIFICATION</scope>
</reference>
<keyword evidence="5" id="KW-0677">Repeat</keyword>
<protein>
    <submittedName>
        <fullName evidence="15">Interleukin-12 receptor subunit beta-2-like</fullName>
    </submittedName>
</protein>
<dbReference type="PROSITE" id="PS50853">
    <property type="entry name" value="FN3"/>
    <property type="match status" value="3"/>
</dbReference>
<dbReference type="InParanoid" id="A0A672IG58"/>
<gene>
    <name evidence="15" type="primary">il12rb2</name>
</gene>
<evidence type="ECO:0000256" key="13">
    <source>
        <dbReference type="SAM" id="SignalP"/>
    </source>
</evidence>
<evidence type="ECO:0000256" key="3">
    <source>
        <dbReference type="ARBA" id="ARBA00022692"/>
    </source>
</evidence>
<dbReference type="InterPro" id="IPR036116">
    <property type="entry name" value="FN3_sf"/>
</dbReference>
<dbReference type="Ensembl" id="ENSSFAT00005041630.1">
    <property type="protein sequence ID" value="ENSSFAP00005040149.1"/>
    <property type="gene ID" value="ENSSFAG00005020045.1"/>
</dbReference>
<evidence type="ECO:0000256" key="12">
    <source>
        <dbReference type="SAM" id="Phobius"/>
    </source>
</evidence>
<feature type="region of interest" description="Disordered" evidence="11">
    <location>
        <begin position="669"/>
        <end position="697"/>
    </location>
</feature>
<dbReference type="GO" id="GO:0004896">
    <property type="term" value="F:cytokine receptor activity"/>
    <property type="evidence" value="ECO:0007669"/>
    <property type="project" value="InterPro"/>
</dbReference>
<dbReference type="AlphaFoldDB" id="A0A672IG58"/>
<feature type="domain" description="Fibronectin type-III" evidence="14">
    <location>
        <begin position="390"/>
        <end position="482"/>
    </location>
</feature>
<dbReference type="SMART" id="SM00060">
    <property type="entry name" value="FN3"/>
    <property type="match status" value="4"/>
</dbReference>
<dbReference type="Gene3D" id="2.60.40.10">
    <property type="entry name" value="Immunoglobulins"/>
    <property type="match status" value="5"/>
</dbReference>
<sequence length="794" mass="88876">MSWSILILLTVVAMQICIGEKPCVIWSTAGSVIQRGRSFQVFCVFKNTCEFHMEDSPSTEQEPILFNSTTLYLNVSNIAKDKTYCCECKNHPALDPCGLDISTGDPPDPPKNVSCIYKIDRNQSEVFCSWDRGRETNLKTDSDLWVTTLPGDKSHGPRSYTADGSASFNVSKSVQNISVWVQAKNKLATVNSRIFNYTLSDIAKPSTPVLGQPECLSQTCNIRVEQSMRTEHLEIQYKADQETWETLQTNSDMQMDSSVWSIGALEPFRLYHFKARSKFSTGLWSDWSTITSSWTEEEAPAKELDVWFTESESDTQSMRVYWKEANISISRGKIVEYIVGVDRSNTSLSADVKNYSISHCAKCEVTIWARNSKGLSPPAKIKTRRTTGNPPQGVRVTQSNNSVSIFWRTPETAASPSGYVVEWYPQGHRLEELRWLRLGSSNHHAVISDMKPLECYEGAVYDLQQDRSGSGTKFTAVAISESVPASGPVIQDKVDGNEVKLTWTELPRSERRGCITNYTFYLKNDSGNLRKFSEAASKRTHIISGLSPGVYTLWMSASTAKGEGPNSTKVKFFIQQETPLSSLLVCIVASAVVLLLLCLCQSSSVKQRFWEIFQCIMLDVVPDPANSKWAKECSQEKGKINLQLQLSNATETEEEEEEPILVDVEELPRQSDDTSALKLISSQPPPETSLKQDAEPTTLPYPLTTYIKSLSHDSDSSDQTHTSMDTNTTVDYISSHGPEILDEDGEDEEREEEFADVNFFPCQNIFMEPLEFGGKLTLDAVKIDCSNFFQNCDG</sequence>
<dbReference type="PROSITE" id="PS01353">
    <property type="entry name" value="HEMATOPO_REC_L_F2"/>
    <property type="match status" value="1"/>
</dbReference>
<evidence type="ECO:0000256" key="1">
    <source>
        <dbReference type="ARBA" id="ARBA00004479"/>
    </source>
</evidence>
<evidence type="ECO:0000256" key="9">
    <source>
        <dbReference type="ARBA" id="ARBA00023170"/>
    </source>
</evidence>
<evidence type="ECO:0000259" key="14">
    <source>
        <dbReference type="PROSITE" id="PS50853"/>
    </source>
</evidence>
<keyword evidence="9" id="KW-0675">Receptor</keyword>
<dbReference type="Proteomes" id="UP000472267">
    <property type="component" value="Chromosome 23"/>
</dbReference>
<evidence type="ECO:0000256" key="4">
    <source>
        <dbReference type="ARBA" id="ARBA00022729"/>
    </source>
</evidence>
<evidence type="ECO:0000256" key="11">
    <source>
        <dbReference type="SAM" id="MobiDB-lite"/>
    </source>
</evidence>
<keyword evidence="6 12" id="KW-1133">Transmembrane helix</keyword>
<name>A0A672IG58_SALFA</name>
<accession>A0A672IG58</accession>
<feature type="domain" description="Fibronectin type-III" evidence="14">
    <location>
        <begin position="204"/>
        <end position="298"/>
    </location>
</feature>
<dbReference type="PANTHER" id="PTHR48423">
    <property type="entry name" value="INTERLEUKIN-27 RECEPTOR SUBUNIT ALPHA"/>
    <property type="match status" value="1"/>
</dbReference>
<reference evidence="15" key="3">
    <citation type="submission" date="2025-09" db="UniProtKB">
        <authorList>
            <consortium name="Ensembl"/>
        </authorList>
    </citation>
    <scope>IDENTIFICATION</scope>
</reference>
<dbReference type="InterPro" id="IPR013783">
    <property type="entry name" value="Ig-like_fold"/>
</dbReference>
<proteinExistence type="inferred from homology"/>
<comment type="similarity">
    <text evidence="2">Belongs to the type I cytokine receptor family. Type 2 subfamily.</text>
</comment>
<evidence type="ECO:0000256" key="8">
    <source>
        <dbReference type="ARBA" id="ARBA00023157"/>
    </source>
</evidence>
<dbReference type="InterPro" id="IPR052672">
    <property type="entry name" value="Type1_Cytokine_Rcpt_Type2"/>
</dbReference>
<evidence type="ECO:0000313" key="15">
    <source>
        <dbReference type="Ensembl" id="ENSSFAP00005040149.1"/>
    </source>
</evidence>
<feature type="transmembrane region" description="Helical" evidence="12">
    <location>
        <begin position="580"/>
        <end position="600"/>
    </location>
</feature>
<feature type="signal peptide" evidence="13">
    <location>
        <begin position="1"/>
        <end position="19"/>
    </location>
</feature>
<evidence type="ECO:0000256" key="10">
    <source>
        <dbReference type="ARBA" id="ARBA00023180"/>
    </source>
</evidence>
<comment type="subcellular location">
    <subcellularLocation>
        <location evidence="1">Membrane</location>
        <topology evidence="1">Single-pass type I membrane protein</topology>
    </subcellularLocation>
</comment>
<keyword evidence="7 12" id="KW-0472">Membrane</keyword>
<evidence type="ECO:0000256" key="5">
    <source>
        <dbReference type="ARBA" id="ARBA00022737"/>
    </source>
</evidence>
<dbReference type="SUPFAM" id="SSF49265">
    <property type="entry name" value="Fibronectin type III"/>
    <property type="match status" value="4"/>
</dbReference>
<keyword evidence="3 12" id="KW-0812">Transmembrane</keyword>
<keyword evidence="8" id="KW-1015">Disulfide bond</keyword>
<keyword evidence="10" id="KW-0325">Glycoprotein</keyword>
<dbReference type="InterPro" id="IPR003961">
    <property type="entry name" value="FN3_dom"/>
</dbReference>
<dbReference type="CDD" id="cd00063">
    <property type="entry name" value="FN3"/>
    <property type="match status" value="1"/>
</dbReference>
<reference evidence="15" key="1">
    <citation type="submission" date="2019-06" db="EMBL/GenBank/DDBJ databases">
        <authorList>
            <consortium name="Wellcome Sanger Institute Data Sharing"/>
        </authorList>
    </citation>
    <scope>NUCLEOTIDE SEQUENCE [LARGE SCALE GENOMIC DNA]</scope>
</reference>
<evidence type="ECO:0000256" key="2">
    <source>
        <dbReference type="ARBA" id="ARBA00008921"/>
    </source>
</evidence>
<feature type="chain" id="PRO_5025465047" evidence="13">
    <location>
        <begin position="20"/>
        <end position="794"/>
    </location>
</feature>
<evidence type="ECO:0000256" key="7">
    <source>
        <dbReference type="ARBA" id="ARBA00023136"/>
    </source>
</evidence>
<dbReference type="InterPro" id="IPR003529">
    <property type="entry name" value="Hematopoietin_rcpt_Gp130_CS"/>
</dbReference>
<dbReference type="OMA" id="KWAKECT"/>
<feature type="compositionally biased region" description="Low complexity" evidence="11">
    <location>
        <begin position="717"/>
        <end position="726"/>
    </location>
</feature>